<evidence type="ECO:0000259" key="3">
    <source>
        <dbReference type="Pfam" id="PF01989"/>
    </source>
</evidence>
<dbReference type="EMBL" id="UOEU01000594">
    <property type="protein sequence ID" value="VAW35603.1"/>
    <property type="molecule type" value="Genomic_DNA"/>
</dbReference>
<gene>
    <name evidence="5" type="ORF">MNBD_CHLOROFLEXI01-1562</name>
</gene>
<dbReference type="Pfam" id="PF04412">
    <property type="entry name" value="AcnX"/>
    <property type="match status" value="1"/>
</dbReference>
<keyword evidence="1" id="KW-0408">Iron</keyword>
<organism evidence="5">
    <name type="scientific">hydrothermal vent metagenome</name>
    <dbReference type="NCBI Taxonomy" id="652676"/>
    <lineage>
        <taxon>unclassified sequences</taxon>
        <taxon>metagenomes</taxon>
        <taxon>ecological metagenomes</taxon>
    </lineage>
</organism>
<evidence type="ECO:0008006" key="6">
    <source>
        <dbReference type="Google" id="ProtNLM"/>
    </source>
</evidence>
<keyword evidence="2" id="KW-0456">Lyase</keyword>
<reference evidence="5" key="1">
    <citation type="submission" date="2018-06" db="EMBL/GenBank/DDBJ databases">
        <authorList>
            <person name="Zhirakovskaya E."/>
        </authorList>
    </citation>
    <scope>NUCLEOTIDE SEQUENCE</scope>
</reference>
<sequence>MPMIFGLPTALTHDQKKALTAASANYGCPLLYIDGQGEQPQAVYQATLRFGQAELQQRYEQLAPKTAVSLITIGCPQASVGEIRATAELLKGMHLDPDAPPLWVFTSAANKAIAEKIGLAEIITRSGALLLENSCPEVVPYDKNWVHHILTNSMKAEHYIKSGLNSIPTSVMRLRDCVAIALGELEIGDRRLEIKNKETITPSPLHPFTRSPTDHQPATGTFTAHGHGLPSQTDFSITAVAFVTDTPITLLGFVNRESGVIEEPGHPADGQSMAGKIAIFPKGSGSTVAPYVLLELFYRGKAPLAIVNTEIDQQSAPACSLENIPYAYQFDNDIIGNINNGDSVCLRRKGSVVSIEVVNRVETVS</sequence>
<accession>A0A3B0V5F6</accession>
<feature type="domain" description="Phosphomevalonate dehydratase small subunit-like" evidence="3">
    <location>
        <begin position="249"/>
        <end position="325"/>
    </location>
</feature>
<dbReference type="SUPFAM" id="SSF52016">
    <property type="entry name" value="LeuD/IlvD-like"/>
    <property type="match status" value="1"/>
</dbReference>
<dbReference type="Pfam" id="PF01989">
    <property type="entry name" value="AcnX_swivel_put"/>
    <property type="match status" value="1"/>
</dbReference>
<evidence type="ECO:0000256" key="1">
    <source>
        <dbReference type="ARBA" id="ARBA00023004"/>
    </source>
</evidence>
<evidence type="ECO:0000313" key="5">
    <source>
        <dbReference type="EMBL" id="VAW35603.1"/>
    </source>
</evidence>
<dbReference type="Gene3D" id="3.50.30.10">
    <property type="entry name" value="Phosphohistidine domain"/>
    <property type="match status" value="1"/>
</dbReference>
<proteinExistence type="predicted"/>
<feature type="domain" description="Phosphomevalonate dehydratase large subunit-like" evidence="4">
    <location>
        <begin position="2"/>
        <end position="178"/>
    </location>
</feature>
<dbReference type="InterPro" id="IPR002840">
    <property type="entry name" value="PMDh-S-like_dom"/>
</dbReference>
<dbReference type="PANTHER" id="PTHR36577:SF3">
    <property type="entry name" value="DUF521 DOMAIN PROTEIN (AFU_ORTHOLOGUE AFUA_6G00490)"/>
    <property type="match status" value="1"/>
</dbReference>
<dbReference type="InterPro" id="IPR036008">
    <property type="entry name" value="Aconitase_4Fe-4S_dom"/>
</dbReference>
<dbReference type="SUPFAM" id="SSF53732">
    <property type="entry name" value="Aconitase iron-sulfur domain"/>
    <property type="match status" value="1"/>
</dbReference>
<dbReference type="PANTHER" id="PTHR36577">
    <property type="entry name" value="DUF521 DOMAIN PROTEIN (AFU_ORTHOLOGUE AFUA_6G00490)"/>
    <property type="match status" value="1"/>
</dbReference>
<dbReference type="GO" id="GO:0016829">
    <property type="term" value="F:lyase activity"/>
    <property type="evidence" value="ECO:0007669"/>
    <property type="project" value="UniProtKB-KW"/>
</dbReference>
<name>A0A3B0V5F6_9ZZZZ</name>
<dbReference type="AlphaFoldDB" id="A0A3B0V5F6"/>
<protein>
    <recommendedName>
        <fullName evidence="6">DUF126 domain-containing protein</fullName>
    </recommendedName>
</protein>
<evidence type="ECO:0000259" key="4">
    <source>
        <dbReference type="Pfam" id="PF04412"/>
    </source>
</evidence>
<evidence type="ECO:0000256" key="2">
    <source>
        <dbReference type="ARBA" id="ARBA00023239"/>
    </source>
</evidence>
<dbReference type="InterPro" id="IPR007506">
    <property type="entry name" value="PMDh-L-like_dom"/>
</dbReference>